<keyword evidence="4" id="KW-1185">Reference proteome</keyword>
<organism evidence="3 4">
    <name type="scientific">Mycobacterium parmense</name>
    <dbReference type="NCBI Taxonomy" id="185642"/>
    <lineage>
        <taxon>Bacteria</taxon>
        <taxon>Bacillati</taxon>
        <taxon>Actinomycetota</taxon>
        <taxon>Actinomycetes</taxon>
        <taxon>Mycobacteriales</taxon>
        <taxon>Mycobacteriaceae</taxon>
        <taxon>Mycobacterium</taxon>
        <taxon>Mycobacterium simiae complex</taxon>
    </lineage>
</organism>
<keyword evidence="2" id="KW-1133">Transmembrane helix</keyword>
<dbReference type="EMBL" id="AP022614">
    <property type="protein sequence ID" value="BBZ45953.1"/>
    <property type="molecule type" value="Genomic_DNA"/>
</dbReference>
<dbReference type="Proteomes" id="UP000467105">
    <property type="component" value="Chromosome"/>
</dbReference>
<accession>A0A7I7YYB5</accession>
<dbReference type="Pfam" id="PF14012">
    <property type="entry name" value="DUF4229"/>
    <property type="match status" value="1"/>
</dbReference>
<reference evidence="3 4" key="1">
    <citation type="journal article" date="2019" name="Emerg. Microbes Infect.">
        <title>Comprehensive subspecies identification of 175 nontuberculous mycobacteria species based on 7547 genomic profiles.</title>
        <authorList>
            <person name="Matsumoto Y."/>
            <person name="Kinjo T."/>
            <person name="Motooka D."/>
            <person name="Nabeya D."/>
            <person name="Jung N."/>
            <person name="Uechi K."/>
            <person name="Horii T."/>
            <person name="Iida T."/>
            <person name="Fujita J."/>
            <person name="Nakamura S."/>
        </authorList>
    </citation>
    <scope>NUCLEOTIDE SEQUENCE [LARGE SCALE GENOMIC DNA]</scope>
    <source>
        <strain evidence="3 4">JCM 14742</strain>
    </source>
</reference>
<feature type="transmembrane region" description="Helical" evidence="2">
    <location>
        <begin position="68"/>
        <end position="91"/>
    </location>
</feature>
<evidence type="ECO:0000313" key="3">
    <source>
        <dbReference type="EMBL" id="BBZ45953.1"/>
    </source>
</evidence>
<evidence type="ECO:0000256" key="1">
    <source>
        <dbReference type="SAM" id="MobiDB-lite"/>
    </source>
</evidence>
<feature type="transmembrane region" description="Helical" evidence="2">
    <location>
        <begin position="40"/>
        <end position="62"/>
    </location>
</feature>
<keyword evidence="2" id="KW-0472">Membrane</keyword>
<feature type="compositionally biased region" description="Basic and acidic residues" evidence="1">
    <location>
        <begin position="10"/>
        <end position="19"/>
    </location>
</feature>
<keyword evidence="2" id="KW-0812">Transmembrane</keyword>
<evidence type="ECO:0000313" key="4">
    <source>
        <dbReference type="Proteomes" id="UP000467105"/>
    </source>
</evidence>
<dbReference type="AlphaFoldDB" id="A0A7I7YYB5"/>
<proteinExistence type="predicted"/>
<evidence type="ECO:0000256" key="2">
    <source>
        <dbReference type="SAM" id="Phobius"/>
    </source>
</evidence>
<protein>
    <recommendedName>
        <fullName evidence="5">DUF4229 domain-containing protein</fullName>
    </recommendedName>
</protein>
<dbReference type="InterPro" id="IPR025323">
    <property type="entry name" value="DUF4229"/>
</dbReference>
<sequence>MSEVLPEGPGDNHTEDGARTEQGARTQHGDGGRNRVAVDVALYAAARLLLAAALAAAIYGVARLLGVSQFPLIVAVLFALIIAMPLGIWLFGPLRRRATASLAVAGERRRAERRQLQARLHGRTEPAGADEQTGD</sequence>
<gene>
    <name evidence="3" type="ORF">MPRM_32340</name>
</gene>
<feature type="region of interest" description="Disordered" evidence="1">
    <location>
        <begin position="1"/>
        <end position="32"/>
    </location>
</feature>
<feature type="region of interest" description="Disordered" evidence="1">
    <location>
        <begin position="114"/>
        <end position="135"/>
    </location>
</feature>
<name>A0A7I7YYB5_9MYCO</name>
<evidence type="ECO:0008006" key="5">
    <source>
        <dbReference type="Google" id="ProtNLM"/>
    </source>
</evidence>